<feature type="transmembrane region" description="Helical" evidence="2">
    <location>
        <begin position="108"/>
        <end position="128"/>
    </location>
</feature>
<dbReference type="Pfam" id="PF12728">
    <property type="entry name" value="HTH_17"/>
    <property type="match status" value="1"/>
</dbReference>
<dbReference type="InterPro" id="IPR009061">
    <property type="entry name" value="DNA-bd_dom_put_sf"/>
</dbReference>
<feature type="compositionally biased region" description="Basic and acidic residues" evidence="1">
    <location>
        <begin position="206"/>
        <end position="215"/>
    </location>
</feature>
<dbReference type="RefSeq" id="WP_344287355.1">
    <property type="nucleotide sequence ID" value="NZ_BAAAPF010000004.1"/>
</dbReference>
<feature type="transmembrane region" description="Helical" evidence="2">
    <location>
        <begin position="82"/>
        <end position="102"/>
    </location>
</feature>
<protein>
    <recommendedName>
        <fullName evidence="3">Helix-turn-helix domain-containing protein</fullName>
    </recommendedName>
</protein>
<dbReference type="Proteomes" id="UP001500443">
    <property type="component" value="Unassembled WGS sequence"/>
</dbReference>
<evidence type="ECO:0000313" key="5">
    <source>
        <dbReference type="Proteomes" id="UP001500443"/>
    </source>
</evidence>
<proteinExistence type="predicted"/>
<feature type="transmembrane region" description="Helical" evidence="2">
    <location>
        <begin position="52"/>
        <end position="70"/>
    </location>
</feature>
<organism evidence="4 5">
    <name type="scientific">Streptomyces synnematoformans</name>
    <dbReference type="NCBI Taxonomy" id="415721"/>
    <lineage>
        <taxon>Bacteria</taxon>
        <taxon>Bacillati</taxon>
        <taxon>Actinomycetota</taxon>
        <taxon>Actinomycetes</taxon>
        <taxon>Kitasatosporales</taxon>
        <taxon>Streptomycetaceae</taxon>
        <taxon>Streptomyces</taxon>
    </lineage>
</organism>
<dbReference type="InterPro" id="IPR021235">
    <property type="entry name" value="DUF2637"/>
</dbReference>
<evidence type="ECO:0000256" key="2">
    <source>
        <dbReference type="SAM" id="Phobius"/>
    </source>
</evidence>
<evidence type="ECO:0000259" key="3">
    <source>
        <dbReference type="Pfam" id="PF12728"/>
    </source>
</evidence>
<accession>A0ABP5J088</accession>
<feature type="domain" description="Helix-turn-helix" evidence="3">
    <location>
        <begin position="178"/>
        <end position="218"/>
    </location>
</feature>
<dbReference type="SUPFAM" id="SSF46955">
    <property type="entry name" value="Putative DNA-binding domain"/>
    <property type="match status" value="1"/>
</dbReference>
<reference evidence="5" key="1">
    <citation type="journal article" date="2019" name="Int. J. Syst. Evol. Microbiol.">
        <title>The Global Catalogue of Microorganisms (GCM) 10K type strain sequencing project: providing services to taxonomists for standard genome sequencing and annotation.</title>
        <authorList>
            <consortium name="The Broad Institute Genomics Platform"/>
            <consortium name="The Broad Institute Genome Sequencing Center for Infectious Disease"/>
            <person name="Wu L."/>
            <person name="Ma J."/>
        </authorList>
    </citation>
    <scope>NUCLEOTIDE SEQUENCE [LARGE SCALE GENOMIC DNA]</scope>
    <source>
        <strain evidence="5">JCM 15481</strain>
    </source>
</reference>
<keyword evidence="2" id="KW-1133">Transmembrane helix</keyword>
<dbReference type="Gene3D" id="1.10.1660.10">
    <property type="match status" value="1"/>
</dbReference>
<feature type="region of interest" description="Disordered" evidence="1">
    <location>
        <begin position="142"/>
        <end position="227"/>
    </location>
</feature>
<sequence length="227" mass="24122">MSDQARGAQFWLAAIAAVFTALLTLCAFWLSYAHLAFVARGHGLGSDHIRAWAWPACLDCFIVVGEALILRASLARRIDWWAIGLTVAGAGGSIALNVAGVGSDAAPLDYVVAAVPPVAALLAFGALMNQVYRYLAARQAPPTDLPEGGQSQNTGETAEDTPEDEQHAEDAVPAEPRLMTSSEVAERYGVDPSTVRGWVAKGRLQPADRDARGRNLFDPSRLPEAVS</sequence>
<dbReference type="EMBL" id="BAAAPF010000004">
    <property type="protein sequence ID" value="GAA2108817.1"/>
    <property type="molecule type" value="Genomic_DNA"/>
</dbReference>
<gene>
    <name evidence="4" type="ORF">GCM10009802_04850</name>
</gene>
<name>A0ABP5J088_9ACTN</name>
<keyword evidence="2" id="KW-0812">Transmembrane</keyword>
<dbReference type="InterPro" id="IPR041657">
    <property type="entry name" value="HTH_17"/>
</dbReference>
<dbReference type="Pfam" id="PF10935">
    <property type="entry name" value="DUF2637"/>
    <property type="match status" value="1"/>
</dbReference>
<comment type="caution">
    <text evidence="4">The sequence shown here is derived from an EMBL/GenBank/DDBJ whole genome shotgun (WGS) entry which is preliminary data.</text>
</comment>
<evidence type="ECO:0000256" key="1">
    <source>
        <dbReference type="SAM" id="MobiDB-lite"/>
    </source>
</evidence>
<keyword evidence="2" id="KW-0472">Membrane</keyword>
<feature type="transmembrane region" description="Helical" evidence="2">
    <location>
        <begin position="12"/>
        <end position="32"/>
    </location>
</feature>
<evidence type="ECO:0000313" key="4">
    <source>
        <dbReference type="EMBL" id="GAA2108817.1"/>
    </source>
</evidence>
<keyword evidence="5" id="KW-1185">Reference proteome</keyword>